<dbReference type="CDD" id="cd12797">
    <property type="entry name" value="M23_peptidase"/>
    <property type="match status" value="1"/>
</dbReference>
<dbReference type="InterPro" id="IPR016047">
    <property type="entry name" value="M23ase_b-sheet_dom"/>
</dbReference>
<evidence type="ECO:0000259" key="1">
    <source>
        <dbReference type="Pfam" id="PF01551"/>
    </source>
</evidence>
<dbReference type="OrthoDB" id="2986589at2"/>
<accession>A0A1I6PJQ2</accession>
<dbReference type="EMBL" id="FPAI01000002">
    <property type="protein sequence ID" value="SFS40452.1"/>
    <property type="molecule type" value="Genomic_DNA"/>
</dbReference>
<organism evidence="2 3">
    <name type="scientific">Halolactibacillus miurensis</name>
    <dbReference type="NCBI Taxonomy" id="306541"/>
    <lineage>
        <taxon>Bacteria</taxon>
        <taxon>Bacillati</taxon>
        <taxon>Bacillota</taxon>
        <taxon>Bacilli</taxon>
        <taxon>Bacillales</taxon>
        <taxon>Bacillaceae</taxon>
        <taxon>Halolactibacillus</taxon>
    </lineage>
</organism>
<evidence type="ECO:0000313" key="3">
    <source>
        <dbReference type="Proteomes" id="UP000199139"/>
    </source>
</evidence>
<feature type="domain" description="M23ase beta-sheet core" evidence="1">
    <location>
        <begin position="161"/>
        <end position="232"/>
    </location>
</feature>
<dbReference type="Proteomes" id="UP000199139">
    <property type="component" value="Unassembled WGS sequence"/>
</dbReference>
<gene>
    <name evidence="2" type="ORF">SAMN05421668_10227</name>
</gene>
<reference evidence="2 3" key="1">
    <citation type="submission" date="2016-10" db="EMBL/GenBank/DDBJ databases">
        <authorList>
            <person name="de Groot N.N."/>
        </authorList>
    </citation>
    <scope>NUCLEOTIDE SEQUENCE [LARGE SCALE GENOMIC DNA]</scope>
    <source>
        <strain evidence="2 3">DSM 17074</strain>
    </source>
</reference>
<dbReference type="SUPFAM" id="SSF51261">
    <property type="entry name" value="Duplicated hybrid motif"/>
    <property type="match status" value="1"/>
</dbReference>
<dbReference type="Pfam" id="PF01551">
    <property type="entry name" value="Peptidase_M23"/>
    <property type="match status" value="1"/>
</dbReference>
<dbReference type="Gene3D" id="2.70.70.10">
    <property type="entry name" value="Glucose Permease (Domain IIA)"/>
    <property type="match status" value="1"/>
</dbReference>
<dbReference type="STRING" id="306541.SAMN05421668_10227"/>
<proteinExistence type="predicted"/>
<sequence>MKKASILFIFKGLMLLLCHILSLKDVSFIVTPYIEADEKGEGYMTPKSLSHIKALNKEKATLMKKMHHPQASTRSHLLTPHLVKLTLSAVLFCLMSFSQSTDSPASLTMTVNRTLLQDFPFASVYQWYEQRFGTVIDVFQPLPPHHQTLAITVAEKDQLTEGVTVAVGDKNIYAVQSGLVIYVGKGDNGKEAVRIQHASGESMTYSGLAKTSVLPYQFIRENEQIGEVTLQNSAGVVDLLVEHPE</sequence>
<dbReference type="AlphaFoldDB" id="A0A1I6PJQ2"/>
<evidence type="ECO:0000313" key="2">
    <source>
        <dbReference type="EMBL" id="SFS40452.1"/>
    </source>
</evidence>
<name>A0A1I6PJQ2_9BACI</name>
<dbReference type="InterPro" id="IPR011055">
    <property type="entry name" value="Dup_hybrid_motif"/>
</dbReference>
<protein>
    <submittedName>
        <fullName evidence="2">Peptidase family M23</fullName>
    </submittedName>
</protein>